<organism evidence="1 2">
    <name type="scientific">Phrynocephalus forsythii</name>
    <dbReference type="NCBI Taxonomy" id="171643"/>
    <lineage>
        <taxon>Eukaryota</taxon>
        <taxon>Metazoa</taxon>
        <taxon>Chordata</taxon>
        <taxon>Craniata</taxon>
        <taxon>Vertebrata</taxon>
        <taxon>Euteleostomi</taxon>
        <taxon>Lepidosauria</taxon>
        <taxon>Squamata</taxon>
        <taxon>Bifurcata</taxon>
        <taxon>Unidentata</taxon>
        <taxon>Episquamata</taxon>
        <taxon>Toxicofera</taxon>
        <taxon>Iguania</taxon>
        <taxon>Acrodonta</taxon>
        <taxon>Agamidae</taxon>
        <taxon>Agaminae</taxon>
        <taxon>Phrynocephalus</taxon>
    </lineage>
</organism>
<dbReference type="Gene3D" id="3.30.70.270">
    <property type="match status" value="1"/>
</dbReference>
<evidence type="ECO:0000313" key="1">
    <source>
        <dbReference type="EMBL" id="KAJ7345552.1"/>
    </source>
</evidence>
<dbReference type="InterPro" id="IPR043502">
    <property type="entry name" value="DNA/RNA_pol_sf"/>
</dbReference>
<dbReference type="PANTHER" id="PTHR33064:SF29">
    <property type="entry name" value="PEPTIDASE A2 DOMAIN-CONTAINING PROTEIN-RELATED"/>
    <property type="match status" value="1"/>
</dbReference>
<reference evidence="1" key="1">
    <citation type="journal article" date="2023" name="DNA Res.">
        <title>Chromosome-level genome assembly of Phrynocephalus forsythii using third-generation DNA sequencing and Hi-C analysis.</title>
        <authorList>
            <person name="Qi Y."/>
            <person name="Zhao W."/>
            <person name="Zhao Y."/>
            <person name="Niu C."/>
            <person name="Cao S."/>
            <person name="Zhang Y."/>
        </authorList>
    </citation>
    <scope>NUCLEOTIDE SEQUENCE</scope>
    <source>
        <tissue evidence="1">Muscle</tissue>
    </source>
</reference>
<accession>A0A9Q0Y8I7</accession>
<dbReference type="AlphaFoldDB" id="A0A9Q0Y8I7"/>
<gene>
    <name evidence="1" type="ORF">JRQ81_001502</name>
</gene>
<dbReference type="EMBL" id="JAPFRF010000001">
    <property type="protein sequence ID" value="KAJ7345552.1"/>
    <property type="molecule type" value="Genomic_DNA"/>
</dbReference>
<sequence length="68" mass="7845">KDPTYWVISNFSEIAAPLTDLTHRKHPEKVEWVSACQQSFDALKEVLMTGPVLVVPNYYLEFTLFENS</sequence>
<dbReference type="Proteomes" id="UP001142489">
    <property type="component" value="Unassembled WGS sequence"/>
</dbReference>
<keyword evidence="2" id="KW-1185">Reference proteome</keyword>
<dbReference type="InterPro" id="IPR051320">
    <property type="entry name" value="Viral_Replic_Matur_Polypro"/>
</dbReference>
<proteinExistence type="predicted"/>
<feature type="non-terminal residue" evidence="1">
    <location>
        <position position="1"/>
    </location>
</feature>
<protein>
    <submittedName>
        <fullName evidence="1">Uncharacterized protein</fullName>
    </submittedName>
</protein>
<evidence type="ECO:0000313" key="2">
    <source>
        <dbReference type="Proteomes" id="UP001142489"/>
    </source>
</evidence>
<dbReference type="PANTHER" id="PTHR33064">
    <property type="entry name" value="POL PROTEIN"/>
    <property type="match status" value="1"/>
</dbReference>
<dbReference type="OrthoDB" id="10000497at2759"/>
<dbReference type="InterPro" id="IPR043128">
    <property type="entry name" value="Rev_trsase/Diguanyl_cyclase"/>
</dbReference>
<dbReference type="SUPFAM" id="SSF56672">
    <property type="entry name" value="DNA/RNA polymerases"/>
    <property type="match status" value="1"/>
</dbReference>
<name>A0A9Q0Y8I7_9SAUR</name>
<comment type="caution">
    <text evidence="1">The sequence shown here is derived from an EMBL/GenBank/DDBJ whole genome shotgun (WGS) entry which is preliminary data.</text>
</comment>